<evidence type="ECO:0008006" key="3">
    <source>
        <dbReference type="Google" id="ProtNLM"/>
    </source>
</evidence>
<proteinExistence type="predicted"/>
<dbReference type="EMBL" id="CP028324">
    <property type="protein sequence ID" value="AVR96632.1"/>
    <property type="molecule type" value="Genomic_DNA"/>
</dbReference>
<organism evidence="1 2">
    <name type="scientific">Pseudoduganella armeniaca</name>
    <dbReference type="NCBI Taxonomy" id="2072590"/>
    <lineage>
        <taxon>Bacteria</taxon>
        <taxon>Pseudomonadati</taxon>
        <taxon>Pseudomonadota</taxon>
        <taxon>Betaproteobacteria</taxon>
        <taxon>Burkholderiales</taxon>
        <taxon>Oxalobacteraceae</taxon>
        <taxon>Telluria group</taxon>
        <taxon>Pseudoduganella</taxon>
    </lineage>
</organism>
<dbReference type="Pfam" id="PF13573">
    <property type="entry name" value="SprB"/>
    <property type="match status" value="1"/>
</dbReference>
<dbReference type="InterPro" id="IPR013783">
    <property type="entry name" value="Ig-like_fold"/>
</dbReference>
<dbReference type="RefSeq" id="WP_107141981.1">
    <property type="nucleotide sequence ID" value="NZ_CP028324.1"/>
</dbReference>
<reference evidence="1 2" key="1">
    <citation type="submission" date="2018-03" db="EMBL/GenBank/DDBJ databases">
        <title>Massilia armeniaca sp. nov., isolated from desert soil.</title>
        <authorList>
            <person name="Huang H."/>
            <person name="Ren M."/>
        </authorList>
    </citation>
    <scope>NUCLEOTIDE SEQUENCE [LARGE SCALE GENOMIC DNA]</scope>
    <source>
        <strain evidence="1 2">ZMN-3</strain>
    </source>
</reference>
<accession>A0A2R4CAP1</accession>
<keyword evidence="2" id="KW-1185">Reference proteome</keyword>
<dbReference type="Gene3D" id="2.60.40.10">
    <property type="entry name" value="Immunoglobulins"/>
    <property type="match status" value="1"/>
</dbReference>
<dbReference type="AlphaFoldDB" id="A0A2R4CAP1"/>
<evidence type="ECO:0000313" key="2">
    <source>
        <dbReference type="Proteomes" id="UP000240505"/>
    </source>
</evidence>
<name>A0A2R4CAP1_9BURK</name>
<dbReference type="KEGG" id="masz:C9I28_13715"/>
<dbReference type="InterPro" id="IPR025667">
    <property type="entry name" value="SprB_repeat"/>
</dbReference>
<gene>
    <name evidence="1" type="ORF">C9I28_13715</name>
</gene>
<dbReference type="OrthoDB" id="1488276at2"/>
<evidence type="ECO:0000313" key="1">
    <source>
        <dbReference type="EMBL" id="AVR96632.1"/>
    </source>
</evidence>
<sequence>MISADLSDGVAVNDSWQVAVTDAAGKKATRSVSLDFTVPRLLATNLPATANVTATAESAGIATFTMASNTTGGTAPYTYSWVRAEGSRSTISDASVNKPSIAFPLTVGETIVEKWTVTVTDSVGYATSSTVAITAAYPATAMKLTFTPSSPRMDAADPGPVSVAVASVLTGGVPPYTYAWTPYNGTKTAVSDPAAAAVSIGATLAAGQTVTETWRLTVTDATAKTIANSVSVTLTAPAPLTAPLVATRSITASAASGGVAVTTLSVTPAGGRAPYTYQWQRTTGSRSTATNDTTANATFRFALNVGETLTENWSVTVADAAGHAVTSEVAITATYPATALALGFSPSSPRVDAPDAGPASVAVTGMPTGGIPPYTYAWTIASGTKTTVADRTAATATIAATLTAGQTLSESWRLTVTDTAGKSIAGTVTATLTAPAELVAKLPASYTMTANASSGGLAKAPVSVTVSGGRAPYSYSWARTSGSRSTVADASVASATISFQLNLGETVTENWTVTVLDAAGHTASATIPLTGTYPASALQVTFPATSVRNDAPNPGPASVTLSANVAGGIPPYTYAWARYTGSKTSTANPTVANPVVSANVAAGEMFSETWRLTVTDSAGKSAASNVTVTMSAPAPMSYPLPASSTASVGTVANAGVSSMQIGTSLTGGRTPYTYDWTRLSGSRSVASSETISNPLIKATLTVGETLTERWRVRITDSVGHVISAETDIAFTYPAPAISVSLQPASLSVVGNDAGAVTGTTKIVASGGIPPYTYGWVRTTGSRATIDNPASSTPVFSATLNAAESISEQWKATVTDSVGKSQAINFTTAFSVLAPFTAKATVSSENVTVTASNTTGKSTLSATATGGKSPYTYSWVRTAGGTGTISSATVANPVLSVTLAEGQTAIETWEVTVRDAVGHVSTATASVQFAYPYPKLVVTSSPTAVAQTVKVAGPSSVPVHVAVSGGLAPYTYNWQRTSGNGAQLTGSDADVNVSFNFVGPERTVDEWRVDVTDARGSKGSTLLRSTFAFLGIKQECTREDAAHFRCDVYNWTGAAQSQVHIGFDQSGLQVNPLNFYNCAANSYCGTYRVLLMPGSHSGTIYSMAGSYTSTGYTFNETVK</sequence>
<protein>
    <recommendedName>
        <fullName evidence="3">Ig-like domain-containing protein</fullName>
    </recommendedName>
</protein>
<dbReference type="Proteomes" id="UP000240505">
    <property type="component" value="Chromosome"/>
</dbReference>